<keyword evidence="1" id="KW-0812">Transmembrane</keyword>
<keyword evidence="1" id="KW-0472">Membrane</keyword>
<reference evidence="2 3" key="1">
    <citation type="submission" date="2016-08" db="EMBL/GenBank/DDBJ databases">
        <authorList>
            <person name="Seilhamer J.J."/>
        </authorList>
    </citation>
    <scope>NUCLEOTIDE SEQUENCE [LARGE SCALE GENOMIC DNA]</scope>
    <source>
        <strain evidence="2 3">KCTC 42603</strain>
    </source>
</reference>
<feature type="transmembrane region" description="Helical" evidence="1">
    <location>
        <begin position="56"/>
        <end position="74"/>
    </location>
</feature>
<dbReference type="RefSeq" id="WP_070126184.1">
    <property type="nucleotide sequence ID" value="NZ_MDHN01000031.1"/>
</dbReference>
<keyword evidence="3" id="KW-1185">Reference proteome</keyword>
<protein>
    <submittedName>
        <fullName evidence="2">Uncharacterized protein</fullName>
    </submittedName>
</protein>
<keyword evidence="1" id="KW-1133">Transmembrane helix</keyword>
<gene>
    <name evidence="2" type="ORF">BFC18_15240</name>
</gene>
<feature type="transmembrane region" description="Helical" evidence="1">
    <location>
        <begin position="138"/>
        <end position="159"/>
    </location>
</feature>
<dbReference type="Proteomes" id="UP000175691">
    <property type="component" value="Unassembled WGS sequence"/>
</dbReference>
<dbReference type="STRING" id="1656094.BFC18_15240"/>
<evidence type="ECO:0000313" key="2">
    <source>
        <dbReference type="EMBL" id="OFC70082.1"/>
    </source>
</evidence>
<sequence length="191" mass="21855">MTTSDDSRNALVLYWRNYGGIRALLASPFFWTAWVLTFLMFPSWTKAGWWDDVTSIMPNLLGFSLGGYAMFLAFGDKKFQEILAHKENGETSALMDVNCAFVHFILLQIMSIVIALIAKAYDFKLDPTSEIYLTFGELILFMTPIFYCISYFVFTYAILATMAATFAIFHSVCWYEVHINLNSDEDINSDK</sequence>
<proteinExistence type="predicted"/>
<feature type="transmembrane region" description="Helical" evidence="1">
    <location>
        <begin position="95"/>
        <end position="118"/>
    </location>
</feature>
<feature type="transmembrane region" description="Helical" evidence="1">
    <location>
        <begin position="21"/>
        <end position="44"/>
    </location>
</feature>
<accession>A0A1E7Z9F1</accession>
<dbReference type="AlphaFoldDB" id="A0A1E7Z9F1"/>
<evidence type="ECO:0000256" key="1">
    <source>
        <dbReference type="SAM" id="Phobius"/>
    </source>
</evidence>
<comment type="caution">
    <text evidence="2">The sequence shown here is derived from an EMBL/GenBank/DDBJ whole genome shotgun (WGS) entry which is preliminary data.</text>
</comment>
<name>A0A1E7Z9F1_9ALTE</name>
<organism evidence="2 3">
    <name type="scientific">Alteromonas confluentis</name>
    <dbReference type="NCBI Taxonomy" id="1656094"/>
    <lineage>
        <taxon>Bacteria</taxon>
        <taxon>Pseudomonadati</taxon>
        <taxon>Pseudomonadota</taxon>
        <taxon>Gammaproteobacteria</taxon>
        <taxon>Alteromonadales</taxon>
        <taxon>Alteromonadaceae</taxon>
        <taxon>Alteromonas/Salinimonas group</taxon>
        <taxon>Alteromonas</taxon>
    </lineage>
</organism>
<dbReference type="OrthoDB" id="7032144at2"/>
<evidence type="ECO:0000313" key="3">
    <source>
        <dbReference type="Proteomes" id="UP000175691"/>
    </source>
</evidence>
<dbReference type="EMBL" id="MDHN01000031">
    <property type="protein sequence ID" value="OFC70082.1"/>
    <property type="molecule type" value="Genomic_DNA"/>
</dbReference>